<dbReference type="GO" id="GO:0032299">
    <property type="term" value="C:ribonuclease H2 complex"/>
    <property type="evidence" value="ECO:0007669"/>
    <property type="project" value="TreeGrafter"/>
</dbReference>
<dbReference type="Proteomes" id="UP000000759">
    <property type="component" value="Chromosome 7"/>
</dbReference>
<dbReference type="SUPFAM" id="SSF53098">
    <property type="entry name" value="Ribonuclease H-like"/>
    <property type="match status" value="1"/>
</dbReference>
<dbReference type="GO" id="GO:0006298">
    <property type="term" value="P:mismatch repair"/>
    <property type="evidence" value="ECO:0007669"/>
    <property type="project" value="TreeGrafter"/>
</dbReference>
<feature type="binding site" evidence="11">
    <location>
        <position position="7"/>
    </location>
    <ligand>
        <name>a divalent metal cation</name>
        <dbReference type="ChEBI" id="CHEBI:60240"/>
    </ligand>
</feature>
<comment type="cofactor">
    <cofactor evidence="11">
        <name>Mn(2+)</name>
        <dbReference type="ChEBI" id="CHEBI:29035"/>
    </cofactor>
    <cofactor evidence="11">
        <name>Mg(2+)</name>
        <dbReference type="ChEBI" id="CHEBI:18420"/>
    </cofactor>
    <text evidence="11">Manganese or magnesium. Binds 1 divalent metal ion per monomer in the absence of substrate. May bind a second metal ion after substrate binding.</text>
</comment>
<comment type="similarity">
    <text evidence="4 12">Belongs to the RNase HII family.</text>
</comment>
<dbReference type="OrthoDB" id="7462577at2759"/>
<gene>
    <name evidence="14" type="ORF">PHATRDRAFT_6711</name>
</gene>
<dbReference type="eggNOG" id="KOG2299">
    <property type="taxonomic scope" value="Eukaryota"/>
</dbReference>
<dbReference type="RefSeq" id="XP_002179922.1">
    <property type="nucleotide sequence ID" value="XM_002179886.1"/>
</dbReference>
<dbReference type="AlphaFoldDB" id="B7FYE5"/>
<evidence type="ECO:0000256" key="8">
    <source>
        <dbReference type="ARBA" id="ARBA00022759"/>
    </source>
</evidence>
<dbReference type="Gene3D" id="3.30.420.10">
    <property type="entry name" value="Ribonuclease H-like superfamily/Ribonuclease H"/>
    <property type="match status" value="1"/>
</dbReference>
<feature type="non-terminal residue" evidence="14">
    <location>
        <position position="189"/>
    </location>
</feature>
<keyword evidence="6 11" id="KW-0540">Nuclease</keyword>
<keyword evidence="15" id="KW-1185">Reference proteome</keyword>
<dbReference type="EMBL" id="CM000610">
    <property type="protein sequence ID" value="EEC48908.1"/>
    <property type="molecule type" value="Genomic_DNA"/>
</dbReference>
<keyword evidence="7 11" id="KW-0479">Metal-binding</keyword>
<evidence type="ECO:0000256" key="4">
    <source>
        <dbReference type="ARBA" id="ARBA00007383"/>
    </source>
</evidence>
<comment type="subcellular location">
    <subcellularLocation>
        <location evidence="3">Cytoplasm</location>
    </subcellularLocation>
</comment>
<dbReference type="NCBIfam" id="NF000595">
    <property type="entry name" value="PRK00015.1-3"/>
    <property type="match status" value="1"/>
</dbReference>
<keyword evidence="10" id="KW-0464">Manganese</keyword>
<dbReference type="InParanoid" id="B7FYE5"/>
<accession>B7FYE5</accession>
<dbReference type="PANTHER" id="PTHR10954:SF23">
    <property type="entry name" value="RIBONUCLEASE"/>
    <property type="match status" value="1"/>
</dbReference>
<dbReference type="GO" id="GO:0005737">
    <property type="term" value="C:cytoplasm"/>
    <property type="evidence" value="ECO:0007669"/>
    <property type="project" value="UniProtKB-SubCell"/>
</dbReference>
<feature type="binding site" evidence="11">
    <location>
        <position position="105"/>
    </location>
    <ligand>
        <name>a divalent metal cation</name>
        <dbReference type="ChEBI" id="CHEBI:60240"/>
    </ligand>
</feature>
<protein>
    <recommendedName>
        <fullName evidence="12">Ribonuclease</fullName>
        <ecNumber evidence="12">3.1.26.4</ecNumber>
    </recommendedName>
</protein>
<evidence type="ECO:0000256" key="10">
    <source>
        <dbReference type="ARBA" id="ARBA00023211"/>
    </source>
</evidence>
<dbReference type="EC" id="3.1.26.4" evidence="12"/>
<evidence type="ECO:0000256" key="3">
    <source>
        <dbReference type="ARBA" id="ARBA00004496"/>
    </source>
</evidence>
<dbReference type="InterPro" id="IPR036397">
    <property type="entry name" value="RNaseH_sf"/>
</dbReference>
<comment type="function">
    <text evidence="2 12">Endonuclease that specifically degrades the RNA of RNA-DNA hybrids.</text>
</comment>
<evidence type="ECO:0000313" key="14">
    <source>
        <dbReference type="EMBL" id="EEC48908.1"/>
    </source>
</evidence>
<dbReference type="KEGG" id="pti:PHATRDRAFT_6711"/>
<comment type="catalytic activity">
    <reaction evidence="1 11 12">
        <text>Endonucleolytic cleavage to 5'-phosphomonoester.</text>
        <dbReference type="EC" id="3.1.26.4"/>
    </reaction>
</comment>
<dbReference type="InterPro" id="IPR022898">
    <property type="entry name" value="RNase_HII"/>
</dbReference>
<evidence type="ECO:0000259" key="13">
    <source>
        <dbReference type="PROSITE" id="PS51975"/>
    </source>
</evidence>
<reference evidence="15" key="2">
    <citation type="submission" date="2008-08" db="EMBL/GenBank/DDBJ databases">
        <authorList>
            <consortium name="Diatom Consortium"/>
            <person name="Grigoriev I."/>
            <person name="Grimwood J."/>
            <person name="Kuo A."/>
            <person name="Otillar R.P."/>
            <person name="Salamov A."/>
            <person name="Detter J.C."/>
            <person name="Lindquist E."/>
            <person name="Shapiro H."/>
            <person name="Lucas S."/>
            <person name="Glavina del Rio T."/>
            <person name="Pitluck S."/>
            <person name="Rokhsar D."/>
            <person name="Bowler C."/>
        </authorList>
    </citation>
    <scope>GENOME REANNOTATION</scope>
    <source>
        <strain evidence="15">CCAP 1055/1</strain>
    </source>
</reference>
<dbReference type="PANTHER" id="PTHR10954">
    <property type="entry name" value="RIBONUCLEASE H2 SUBUNIT A"/>
    <property type="match status" value="1"/>
</dbReference>
<dbReference type="Pfam" id="PF01351">
    <property type="entry name" value="RNase_HII"/>
    <property type="match status" value="1"/>
</dbReference>
<evidence type="ECO:0000256" key="12">
    <source>
        <dbReference type="RuleBase" id="RU003515"/>
    </source>
</evidence>
<dbReference type="InterPro" id="IPR024567">
    <property type="entry name" value="RNase_HII/HIII_dom"/>
</dbReference>
<evidence type="ECO:0000256" key="5">
    <source>
        <dbReference type="ARBA" id="ARBA00022490"/>
    </source>
</evidence>
<dbReference type="InterPro" id="IPR012337">
    <property type="entry name" value="RNaseH-like_sf"/>
</dbReference>
<dbReference type="STRING" id="556484.B7FYE5"/>
<evidence type="ECO:0000256" key="7">
    <source>
        <dbReference type="ARBA" id="ARBA00022723"/>
    </source>
</evidence>
<dbReference type="InterPro" id="IPR001352">
    <property type="entry name" value="RNase_HII/HIII"/>
</dbReference>
<dbReference type="GO" id="GO:0003723">
    <property type="term" value="F:RNA binding"/>
    <property type="evidence" value="ECO:0007669"/>
    <property type="project" value="UniProtKB-UniRule"/>
</dbReference>
<evidence type="ECO:0000256" key="2">
    <source>
        <dbReference type="ARBA" id="ARBA00004065"/>
    </source>
</evidence>
<organism evidence="14 15">
    <name type="scientific">Phaeodactylum tricornutum (strain CCAP 1055/1)</name>
    <dbReference type="NCBI Taxonomy" id="556484"/>
    <lineage>
        <taxon>Eukaryota</taxon>
        <taxon>Sar</taxon>
        <taxon>Stramenopiles</taxon>
        <taxon>Ochrophyta</taxon>
        <taxon>Bacillariophyta</taxon>
        <taxon>Bacillariophyceae</taxon>
        <taxon>Bacillariophycidae</taxon>
        <taxon>Naviculales</taxon>
        <taxon>Phaeodactylaceae</taxon>
        <taxon>Phaeodactylum</taxon>
    </lineage>
</organism>
<dbReference type="PaxDb" id="2850-Phatr6711"/>
<keyword evidence="8 11" id="KW-0255">Endonuclease</keyword>
<proteinExistence type="inferred from homology"/>
<dbReference type="GO" id="GO:0043137">
    <property type="term" value="P:DNA replication, removal of RNA primer"/>
    <property type="evidence" value="ECO:0007669"/>
    <property type="project" value="TreeGrafter"/>
</dbReference>
<feature type="non-terminal residue" evidence="14">
    <location>
        <position position="1"/>
    </location>
</feature>
<evidence type="ECO:0000256" key="1">
    <source>
        <dbReference type="ARBA" id="ARBA00000077"/>
    </source>
</evidence>
<sequence length="189" mass="20567">QYVIGVDEAGRGPLAGPVVAAAAVVPIDIVGIADSKTLTRESVREELYEKIVSSDNVRWAVAVIDSARIDEVNILQATLQGMRLAASAVAGISEVPDNAFYALLDGNRLPKKMAMRVETMVKGDSREYSIAAASILAKVTRDRLMHGYDKLYPEYNLAQHKGYPTAAHMDAVRKYGASPIHRRTFAPLK</sequence>
<name>B7FYE5_PHATC</name>
<evidence type="ECO:0000256" key="6">
    <source>
        <dbReference type="ARBA" id="ARBA00022722"/>
    </source>
</evidence>
<dbReference type="GeneID" id="7200409"/>
<feature type="binding site" evidence="11">
    <location>
        <position position="8"/>
    </location>
    <ligand>
        <name>a divalent metal cation</name>
        <dbReference type="ChEBI" id="CHEBI:60240"/>
    </ligand>
</feature>
<keyword evidence="9 11" id="KW-0378">Hydrolase</keyword>
<reference evidence="14 15" key="1">
    <citation type="journal article" date="2008" name="Nature">
        <title>The Phaeodactylum genome reveals the evolutionary history of diatom genomes.</title>
        <authorList>
            <person name="Bowler C."/>
            <person name="Allen A.E."/>
            <person name="Badger J.H."/>
            <person name="Grimwood J."/>
            <person name="Jabbari K."/>
            <person name="Kuo A."/>
            <person name="Maheswari U."/>
            <person name="Martens C."/>
            <person name="Maumus F."/>
            <person name="Otillar R.P."/>
            <person name="Rayko E."/>
            <person name="Salamov A."/>
            <person name="Vandepoele K."/>
            <person name="Beszteri B."/>
            <person name="Gruber A."/>
            <person name="Heijde M."/>
            <person name="Katinka M."/>
            <person name="Mock T."/>
            <person name="Valentin K."/>
            <person name="Verret F."/>
            <person name="Berges J.A."/>
            <person name="Brownlee C."/>
            <person name="Cadoret J.P."/>
            <person name="Chiovitti A."/>
            <person name="Choi C.J."/>
            <person name="Coesel S."/>
            <person name="De Martino A."/>
            <person name="Detter J.C."/>
            <person name="Durkin C."/>
            <person name="Falciatore A."/>
            <person name="Fournet J."/>
            <person name="Haruta M."/>
            <person name="Huysman M.J."/>
            <person name="Jenkins B.D."/>
            <person name="Jiroutova K."/>
            <person name="Jorgensen R.E."/>
            <person name="Joubert Y."/>
            <person name="Kaplan A."/>
            <person name="Kroger N."/>
            <person name="Kroth P.G."/>
            <person name="La Roche J."/>
            <person name="Lindquist E."/>
            <person name="Lommer M."/>
            <person name="Martin-Jezequel V."/>
            <person name="Lopez P.J."/>
            <person name="Lucas S."/>
            <person name="Mangogna M."/>
            <person name="McGinnis K."/>
            <person name="Medlin L.K."/>
            <person name="Montsant A."/>
            <person name="Oudot-Le Secq M.P."/>
            <person name="Napoli C."/>
            <person name="Obornik M."/>
            <person name="Parker M.S."/>
            <person name="Petit J.L."/>
            <person name="Porcel B.M."/>
            <person name="Poulsen N."/>
            <person name="Robison M."/>
            <person name="Rychlewski L."/>
            <person name="Rynearson T.A."/>
            <person name="Schmutz J."/>
            <person name="Shapiro H."/>
            <person name="Siaut M."/>
            <person name="Stanley M."/>
            <person name="Sussman M.R."/>
            <person name="Taylor A.R."/>
            <person name="Vardi A."/>
            <person name="von Dassow P."/>
            <person name="Vyverman W."/>
            <person name="Willis A."/>
            <person name="Wyrwicz L.S."/>
            <person name="Rokhsar D.S."/>
            <person name="Weissenbach J."/>
            <person name="Armbrust E.V."/>
            <person name="Green B.R."/>
            <person name="Van de Peer Y."/>
            <person name="Grigoriev I.V."/>
        </authorList>
    </citation>
    <scope>NUCLEOTIDE SEQUENCE [LARGE SCALE GENOMIC DNA]</scope>
    <source>
        <strain evidence="14 15">CCAP 1055/1</strain>
    </source>
</reference>
<dbReference type="GO" id="GO:0004523">
    <property type="term" value="F:RNA-DNA hybrid ribonuclease activity"/>
    <property type="evidence" value="ECO:0007669"/>
    <property type="project" value="UniProtKB-UniRule"/>
</dbReference>
<dbReference type="CDD" id="cd07182">
    <property type="entry name" value="RNase_HII_bacteria_HII_like"/>
    <property type="match status" value="1"/>
</dbReference>
<feature type="domain" description="RNase H type-2" evidence="13">
    <location>
        <begin position="1"/>
        <end position="189"/>
    </location>
</feature>
<dbReference type="PROSITE" id="PS51975">
    <property type="entry name" value="RNASE_H_2"/>
    <property type="match status" value="1"/>
</dbReference>
<keyword evidence="5" id="KW-0963">Cytoplasm</keyword>
<evidence type="ECO:0000313" key="15">
    <source>
        <dbReference type="Proteomes" id="UP000000759"/>
    </source>
</evidence>
<evidence type="ECO:0000256" key="9">
    <source>
        <dbReference type="ARBA" id="ARBA00022801"/>
    </source>
</evidence>
<dbReference type="HAMAP" id="MF_00052_B">
    <property type="entry name" value="RNase_HII_B"/>
    <property type="match status" value="1"/>
</dbReference>
<evidence type="ECO:0000256" key="11">
    <source>
        <dbReference type="PROSITE-ProRule" id="PRU01319"/>
    </source>
</evidence>
<dbReference type="GO" id="GO:0046872">
    <property type="term" value="F:metal ion binding"/>
    <property type="evidence" value="ECO:0007669"/>
    <property type="project" value="UniProtKB-KW"/>
</dbReference>